<name>A0AAD1X6V4_EUPCR</name>
<gene>
    <name evidence="1" type="ORF">ECRASSUSDP1_LOCUS917</name>
</gene>
<dbReference type="Proteomes" id="UP001295684">
    <property type="component" value="Unassembled WGS sequence"/>
</dbReference>
<sequence length="47" mass="5736">MPRYKQRRNAESLTKVKYLNKNILRPLLMDLSLYKCYWNIMTTVKVT</sequence>
<comment type="caution">
    <text evidence="1">The sequence shown here is derived from an EMBL/GenBank/DDBJ whole genome shotgun (WGS) entry which is preliminary data.</text>
</comment>
<dbReference type="EMBL" id="CAMPGE010000862">
    <property type="protein sequence ID" value="CAI2359625.1"/>
    <property type="molecule type" value="Genomic_DNA"/>
</dbReference>
<evidence type="ECO:0000313" key="2">
    <source>
        <dbReference type="Proteomes" id="UP001295684"/>
    </source>
</evidence>
<dbReference type="AlphaFoldDB" id="A0AAD1X6V4"/>
<organism evidence="1 2">
    <name type="scientific">Euplotes crassus</name>
    <dbReference type="NCBI Taxonomy" id="5936"/>
    <lineage>
        <taxon>Eukaryota</taxon>
        <taxon>Sar</taxon>
        <taxon>Alveolata</taxon>
        <taxon>Ciliophora</taxon>
        <taxon>Intramacronucleata</taxon>
        <taxon>Spirotrichea</taxon>
        <taxon>Hypotrichia</taxon>
        <taxon>Euplotida</taxon>
        <taxon>Euplotidae</taxon>
        <taxon>Moneuplotes</taxon>
    </lineage>
</organism>
<proteinExistence type="predicted"/>
<evidence type="ECO:0000313" key="1">
    <source>
        <dbReference type="EMBL" id="CAI2359625.1"/>
    </source>
</evidence>
<accession>A0AAD1X6V4</accession>
<keyword evidence="2" id="KW-1185">Reference proteome</keyword>
<reference evidence="1" key="1">
    <citation type="submission" date="2023-07" db="EMBL/GenBank/DDBJ databases">
        <authorList>
            <consortium name="AG Swart"/>
            <person name="Singh M."/>
            <person name="Singh A."/>
            <person name="Seah K."/>
            <person name="Emmerich C."/>
        </authorList>
    </citation>
    <scope>NUCLEOTIDE SEQUENCE</scope>
    <source>
        <strain evidence="1">DP1</strain>
    </source>
</reference>
<protein>
    <submittedName>
        <fullName evidence="1">Uncharacterized protein</fullName>
    </submittedName>
</protein>